<proteinExistence type="predicted"/>
<name>A0A5N6UD47_ASPTM</name>
<protein>
    <submittedName>
        <fullName evidence="1">Uncharacterized protein</fullName>
    </submittedName>
</protein>
<accession>A0A5N6UD47</accession>
<gene>
    <name evidence="1" type="ORF">BDV40DRAFT_306010</name>
</gene>
<organism evidence="1 2">
    <name type="scientific">Aspergillus tamarii</name>
    <dbReference type="NCBI Taxonomy" id="41984"/>
    <lineage>
        <taxon>Eukaryota</taxon>
        <taxon>Fungi</taxon>
        <taxon>Dikarya</taxon>
        <taxon>Ascomycota</taxon>
        <taxon>Pezizomycotina</taxon>
        <taxon>Eurotiomycetes</taxon>
        <taxon>Eurotiomycetidae</taxon>
        <taxon>Eurotiales</taxon>
        <taxon>Aspergillaceae</taxon>
        <taxon>Aspergillus</taxon>
        <taxon>Aspergillus subgen. Circumdati</taxon>
    </lineage>
</organism>
<keyword evidence="2" id="KW-1185">Reference proteome</keyword>
<dbReference type="AlphaFoldDB" id="A0A5N6UD47"/>
<dbReference type="Proteomes" id="UP000326950">
    <property type="component" value="Unassembled WGS sequence"/>
</dbReference>
<reference evidence="1 2" key="1">
    <citation type="submission" date="2019-04" db="EMBL/GenBank/DDBJ databases">
        <title>Friends and foes A comparative genomics study of 23 Aspergillus species from section Flavi.</title>
        <authorList>
            <consortium name="DOE Joint Genome Institute"/>
            <person name="Kjaerbolling I."/>
            <person name="Vesth T."/>
            <person name="Frisvad J.C."/>
            <person name="Nybo J.L."/>
            <person name="Theobald S."/>
            <person name="Kildgaard S."/>
            <person name="Isbrandt T."/>
            <person name="Kuo A."/>
            <person name="Sato A."/>
            <person name="Lyhne E.K."/>
            <person name="Kogle M.E."/>
            <person name="Wiebenga A."/>
            <person name="Kun R.S."/>
            <person name="Lubbers R.J."/>
            <person name="Makela M.R."/>
            <person name="Barry K."/>
            <person name="Chovatia M."/>
            <person name="Clum A."/>
            <person name="Daum C."/>
            <person name="Haridas S."/>
            <person name="He G."/>
            <person name="LaButti K."/>
            <person name="Lipzen A."/>
            <person name="Mondo S."/>
            <person name="Riley R."/>
            <person name="Salamov A."/>
            <person name="Simmons B.A."/>
            <person name="Magnuson J.K."/>
            <person name="Henrissat B."/>
            <person name="Mortensen U.H."/>
            <person name="Larsen T.O."/>
            <person name="Devries R.P."/>
            <person name="Grigoriev I.V."/>
            <person name="Machida M."/>
            <person name="Baker S.E."/>
            <person name="Andersen M.R."/>
        </authorList>
    </citation>
    <scope>NUCLEOTIDE SEQUENCE [LARGE SCALE GENOMIC DNA]</scope>
    <source>
        <strain evidence="1 2">CBS 117626</strain>
    </source>
</reference>
<sequence length="155" mass="17328">MEQCDKDRSAEFLITSYHQPIRNPTRRLHPMNLVTWSWAFVAMNAGTPQLHLIQNPSKTFQTTPSSLAPTHYKDRVYGSSVDIRNHDALWLARYVGCPAYLFGASHSIAIQTTSHFLSITISRPPLCPDPFAANYETAQLQSPKGTGLLSYPSPP</sequence>
<evidence type="ECO:0000313" key="1">
    <source>
        <dbReference type="EMBL" id="KAE8156524.1"/>
    </source>
</evidence>
<dbReference type="EMBL" id="ML738758">
    <property type="protein sequence ID" value="KAE8156524.1"/>
    <property type="molecule type" value="Genomic_DNA"/>
</dbReference>
<evidence type="ECO:0000313" key="2">
    <source>
        <dbReference type="Proteomes" id="UP000326950"/>
    </source>
</evidence>